<dbReference type="InterPro" id="IPR032710">
    <property type="entry name" value="NTF2-like_dom_sf"/>
</dbReference>
<protein>
    <submittedName>
        <fullName evidence="2">Uncharacterized protein LOC100367582</fullName>
    </submittedName>
</protein>
<dbReference type="GeneID" id="100367582"/>
<keyword evidence="1" id="KW-1185">Reference proteome</keyword>
<organism evidence="1 2">
    <name type="scientific">Saccoglossus kowalevskii</name>
    <name type="common">Acorn worm</name>
    <dbReference type="NCBI Taxonomy" id="10224"/>
    <lineage>
        <taxon>Eukaryota</taxon>
        <taxon>Metazoa</taxon>
        <taxon>Hemichordata</taxon>
        <taxon>Enteropneusta</taxon>
        <taxon>Harrimaniidae</taxon>
        <taxon>Saccoglossus</taxon>
    </lineage>
</organism>
<evidence type="ECO:0000313" key="2">
    <source>
        <dbReference type="RefSeq" id="XP_006819789.1"/>
    </source>
</evidence>
<dbReference type="Proteomes" id="UP000694865">
    <property type="component" value="Unplaced"/>
</dbReference>
<dbReference type="SUPFAM" id="SSF54427">
    <property type="entry name" value="NTF2-like"/>
    <property type="match status" value="1"/>
</dbReference>
<evidence type="ECO:0000313" key="1">
    <source>
        <dbReference type="Proteomes" id="UP000694865"/>
    </source>
</evidence>
<sequence length="124" mass="13647">MSLATTAAAINSRFVELYKAGDMKTLATELYHEDCKLLLSGVEPLFGRKGVEEGLNALKKSGVAEIKIASEEIDGFETDTAYDRGNCIFFNDDGIQLEVGKYLAIYKKVHGKYLMCIDIANSNI</sequence>
<name>A0ABM0MIE8_SACKO</name>
<reference evidence="2" key="1">
    <citation type="submission" date="2025-08" db="UniProtKB">
        <authorList>
            <consortium name="RefSeq"/>
        </authorList>
    </citation>
    <scope>IDENTIFICATION</scope>
    <source>
        <tissue evidence="2">Testes</tissue>
    </source>
</reference>
<dbReference type="Gene3D" id="3.10.450.50">
    <property type="match status" value="1"/>
</dbReference>
<dbReference type="RefSeq" id="XP_006819789.1">
    <property type="nucleotide sequence ID" value="XM_006819726.1"/>
</dbReference>
<proteinExistence type="predicted"/>
<gene>
    <name evidence="2" type="primary">LOC100367582</name>
</gene>
<accession>A0ABM0MIE8</accession>